<proteinExistence type="predicted"/>
<sequence>HDCELQSVFVMIKMKLGAISSIALGVVTISQINKLIDDRGLKA</sequence>
<evidence type="ECO:0000313" key="2">
    <source>
        <dbReference type="Proteomes" id="UP000265520"/>
    </source>
</evidence>
<name>A0A392RAD4_9FABA</name>
<dbReference type="Proteomes" id="UP000265520">
    <property type="component" value="Unassembled WGS sequence"/>
</dbReference>
<accession>A0A392RAD4</accession>
<keyword evidence="2" id="KW-1185">Reference proteome</keyword>
<evidence type="ECO:0000313" key="1">
    <source>
        <dbReference type="EMBL" id="MCI32750.1"/>
    </source>
</evidence>
<protein>
    <submittedName>
        <fullName evidence="1">Uncharacterized protein</fullName>
    </submittedName>
</protein>
<dbReference type="EMBL" id="LXQA010198410">
    <property type="protein sequence ID" value="MCI32750.1"/>
    <property type="molecule type" value="Genomic_DNA"/>
</dbReference>
<feature type="non-terminal residue" evidence="1">
    <location>
        <position position="1"/>
    </location>
</feature>
<reference evidence="1 2" key="1">
    <citation type="journal article" date="2018" name="Front. Plant Sci.">
        <title>Red Clover (Trifolium pratense) and Zigzag Clover (T. medium) - A Picture of Genomic Similarities and Differences.</title>
        <authorList>
            <person name="Dluhosova J."/>
            <person name="Istvanek J."/>
            <person name="Nedelnik J."/>
            <person name="Repkova J."/>
        </authorList>
    </citation>
    <scope>NUCLEOTIDE SEQUENCE [LARGE SCALE GENOMIC DNA]</scope>
    <source>
        <strain evidence="2">cv. 10/8</strain>
        <tissue evidence="1">Leaf</tissue>
    </source>
</reference>
<dbReference type="AlphaFoldDB" id="A0A392RAD4"/>
<organism evidence="1 2">
    <name type="scientific">Trifolium medium</name>
    <dbReference type="NCBI Taxonomy" id="97028"/>
    <lineage>
        <taxon>Eukaryota</taxon>
        <taxon>Viridiplantae</taxon>
        <taxon>Streptophyta</taxon>
        <taxon>Embryophyta</taxon>
        <taxon>Tracheophyta</taxon>
        <taxon>Spermatophyta</taxon>
        <taxon>Magnoliopsida</taxon>
        <taxon>eudicotyledons</taxon>
        <taxon>Gunneridae</taxon>
        <taxon>Pentapetalae</taxon>
        <taxon>rosids</taxon>
        <taxon>fabids</taxon>
        <taxon>Fabales</taxon>
        <taxon>Fabaceae</taxon>
        <taxon>Papilionoideae</taxon>
        <taxon>50 kb inversion clade</taxon>
        <taxon>NPAAA clade</taxon>
        <taxon>Hologalegina</taxon>
        <taxon>IRL clade</taxon>
        <taxon>Trifolieae</taxon>
        <taxon>Trifolium</taxon>
    </lineage>
</organism>
<comment type="caution">
    <text evidence="1">The sequence shown here is derived from an EMBL/GenBank/DDBJ whole genome shotgun (WGS) entry which is preliminary data.</text>
</comment>